<sequence length="62" mass="6119">MPGEICSVIQGGAFFGMCIPNPCGTGPVTCECADPSCPACRVDDYSGGITVTCNTCPGGGCP</sequence>
<dbReference type="AlphaFoldDB" id="A0A150PK58"/>
<gene>
    <name evidence="1" type="ORF">BE08_40255</name>
</gene>
<reference evidence="1 2" key="1">
    <citation type="submission" date="2014-02" db="EMBL/GenBank/DDBJ databases">
        <title>The small core and large imbalanced accessory genome model reveals a collaborative survival strategy of Sorangium cellulosum strains in nature.</title>
        <authorList>
            <person name="Han K."/>
            <person name="Peng R."/>
            <person name="Blom J."/>
            <person name="Li Y.-Z."/>
        </authorList>
    </citation>
    <scope>NUCLEOTIDE SEQUENCE [LARGE SCALE GENOMIC DNA]</scope>
    <source>
        <strain evidence="1 2">So0157-25</strain>
    </source>
</reference>
<name>A0A150PK58_SORCE</name>
<protein>
    <submittedName>
        <fullName evidence="1">Uncharacterized protein</fullName>
    </submittedName>
</protein>
<accession>A0A150PK58</accession>
<organism evidence="1 2">
    <name type="scientific">Sorangium cellulosum</name>
    <name type="common">Polyangium cellulosum</name>
    <dbReference type="NCBI Taxonomy" id="56"/>
    <lineage>
        <taxon>Bacteria</taxon>
        <taxon>Pseudomonadati</taxon>
        <taxon>Myxococcota</taxon>
        <taxon>Polyangia</taxon>
        <taxon>Polyangiales</taxon>
        <taxon>Polyangiaceae</taxon>
        <taxon>Sorangium</taxon>
    </lineage>
</organism>
<proteinExistence type="predicted"/>
<evidence type="ECO:0000313" key="1">
    <source>
        <dbReference type="EMBL" id="KYF56097.1"/>
    </source>
</evidence>
<dbReference type="Proteomes" id="UP000075420">
    <property type="component" value="Unassembled WGS sequence"/>
</dbReference>
<dbReference type="EMBL" id="JELY01001349">
    <property type="protein sequence ID" value="KYF56097.1"/>
    <property type="molecule type" value="Genomic_DNA"/>
</dbReference>
<evidence type="ECO:0000313" key="2">
    <source>
        <dbReference type="Proteomes" id="UP000075420"/>
    </source>
</evidence>
<comment type="caution">
    <text evidence="1">The sequence shown here is derived from an EMBL/GenBank/DDBJ whole genome shotgun (WGS) entry which is preliminary data.</text>
</comment>